<evidence type="ECO:0000256" key="1">
    <source>
        <dbReference type="ARBA" id="ARBA00005964"/>
    </source>
</evidence>
<dbReference type="PROSITE" id="PS00941">
    <property type="entry name" value="CARBOXYLESTERASE_B_2"/>
    <property type="match status" value="1"/>
</dbReference>
<feature type="domain" description="Carboxylesterase type B" evidence="6">
    <location>
        <begin position="27"/>
        <end position="549"/>
    </location>
</feature>
<evidence type="ECO:0000256" key="5">
    <source>
        <dbReference type="SAM" id="SignalP"/>
    </source>
</evidence>
<evidence type="ECO:0000256" key="2">
    <source>
        <dbReference type="ARBA" id="ARBA00022487"/>
    </source>
</evidence>
<dbReference type="Pfam" id="PF00135">
    <property type="entry name" value="COesterase"/>
    <property type="match status" value="1"/>
</dbReference>
<accession>A0A6J0BAY7</accession>
<name>A0A6J0BAY7_NEOLC</name>
<dbReference type="SUPFAM" id="SSF53474">
    <property type="entry name" value="alpha/beta-Hydrolases"/>
    <property type="match status" value="1"/>
</dbReference>
<dbReference type="RefSeq" id="XP_015512095.1">
    <property type="nucleotide sequence ID" value="XM_015656609.2"/>
</dbReference>
<feature type="signal peptide" evidence="5">
    <location>
        <begin position="1"/>
        <end position="25"/>
    </location>
</feature>
<feature type="chain" id="PRO_5026938618" evidence="5">
    <location>
        <begin position="26"/>
        <end position="606"/>
    </location>
</feature>
<dbReference type="Proteomes" id="UP000829291">
    <property type="component" value="Chromosome 4"/>
</dbReference>
<keyword evidence="3" id="KW-0378">Hydrolase</keyword>
<evidence type="ECO:0000256" key="3">
    <source>
        <dbReference type="ARBA" id="ARBA00022801"/>
    </source>
</evidence>
<keyword evidence="5" id="KW-0732">Signal</keyword>
<dbReference type="InterPro" id="IPR029058">
    <property type="entry name" value="AB_hydrolase_fold"/>
</dbReference>
<dbReference type="KEGG" id="nlo:107218663"/>
<dbReference type="InParanoid" id="A0A6J0BAY7"/>
<keyword evidence="4" id="KW-0325">Glycoprotein</keyword>
<dbReference type="PANTHER" id="PTHR43142:SF1">
    <property type="entry name" value="CARBOXYLIC ESTER HYDROLASE"/>
    <property type="match status" value="1"/>
</dbReference>
<proteinExistence type="inferred from homology"/>
<keyword evidence="2" id="KW-0719">Serine esterase</keyword>
<reference evidence="8" key="1">
    <citation type="submission" date="2025-08" db="UniProtKB">
        <authorList>
            <consortium name="RefSeq"/>
        </authorList>
    </citation>
    <scope>IDENTIFICATION</scope>
    <source>
        <tissue evidence="8">Thorax and Abdomen</tissue>
    </source>
</reference>
<evidence type="ECO:0000256" key="4">
    <source>
        <dbReference type="ARBA" id="ARBA00023180"/>
    </source>
</evidence>
<protein>
    <submittedName>
        <fullName evidence="8">Esterase E4 isoform X1</fullName>
    </submittedName>
</protein>
<keyword evidence="7" id="KW-1185">Reference proteome</keyword>
<dbReference type="OrthoDB" id="19653at2759"/>
<gene>
    <name evidence="8" type="primary">LOC107218663</name>
</gene>
<dbReference type="InterPro" id="IPR019819">
    <property type="entry name" value="Carboxylesterase_B_CS"/>
</dbReference>
<dbReference type="PANTHER" id="PTHR43142">
    <property type="entry name" value="CARBOXYLIC ESTER HYDROLASE"/>
    <property type="match status" value="1"/>
</dbReference>
<dbReference type="GO" id="GO:0052689">
    <property type="term" value="F:carboxylic ester hydrolase activity"/>
    <property type="evidence" value="ECO:0007669"/>
    <property type="project" value="UniProtKB-KW"/>
</dbReference>
<evidence type="ECO:0000259" key="6">
    <source>
        <dbReference type="Pfam" id="PF00135"/>
    </source>
</evidence>
<dbReference type="GeneID" id="107218663"/>
<evidence type="ECO:0000313" key="8">
    <source>
        <dbReference type="RefSeq" id="XP_015512095.1"/>
    </source>
</evidence>
<comment type="similarity">
    <text evidence="1">Belongs to the type-B carboxylesterase/lipase family.</text>
</comment>
<dbReference type="AlphaFoldDB" id="A0A6J0BAY7"/>
<sequence>MKKVLLVSGFLLSIIAVSEKSRVSAAEPILSTPLGRIRGVVSMAENGRSFNAFLGIPYARPPLGDLRFTPPVTPYRWYGVLNATRDGPICSQRDFLGDPSLLLGSEDCLYLNIYTPKLPSERGHYALPVMIWIHGGSWLWWSGTSRHFNPARLMNKDLILITINYRLGWLGFLSTEDAVVPGNNGLKDQAAAIKWVSENIGAFGGDPQRITVAGQDTGAVSAHLHMFSPLTKDLITSVISQSGSAFAPSALSYPGEALRKTKSLAEANACPTESNPEMIACLRKLDVEQITTSDAILYVWNGQPSVPLRAVVEGTVEGAFLVEHPESTVEKGNQANISMMVGTVRDEGAVITSPLMFGTTTLSTIADNFRAAFPAIFVYEEYYSERAKNDISDAIKSHYFGDGRISATSVSDLQKAATTRLFSRPVNWIAEKQRVNNTIYLYQMNYRGSLSFSKIYGAGILDMGVCHGDDLLYLFDFHSLFRRSIGSTEEERVMKETISELWYNFVATGKPTLEITELLPNKWEPVDKNTQDLNTFVIDGPQNFMVMQRVQNAANRLDSSFWEGLSIAHNPNKDVFPQVTKTSWTNYIKNAFAKLKRGVKRLFGQS</sequence>
<organism evidence="8">
    <name type="scientific">Neodiprion lecontei</name>
    <name type="common">Redheaded pine sawfly</name>
    <dbReference type="NCBI Taxonomy" id="441921"/>
    <lineage>
        <taxon>Eukaryota</taxon>
        <taxon>Metazoa</taxon>
        <taxon>Ecdysozoa</taxon>
        <taxon>Arthropoda</taxon>
        <taxon>Hexapoda</taxon>
        <taxon>Insecta</taxon>
        <taxon>Pterygota</taxon>
        <taxon>Neoptera</taxon>
        <taxon>Endopterygota</taxon>
        <taxon>Hymenoptera</taxon>
        <taxon>Tenthredinoidea</taxon>
        <taxon>Diprionidae</taxon>
        <taxon>Diprioninae</taxon>
        <taxon>Neodiprion</taxon>
    </lineage>
</organism>
<dbReference type="Gene3D" id="3.40.50.1820">
    <property type="entry name" value="alpha/beta hydrolase"/>
    <property type="match status" value="1"/>
</dbReference>
<dbReference type="InterPro" id="IPR002018">
    <property type="entry name" value="CarbesteraseB"/>
</dbReference>
<evidence type="ECO:0000313" key="7">
    <source>
        <dbReference type="Proteomes" id="UP000829291"/>
    </source>
</evidence>